<gene>
    <name evidence="3" type="ORF">CBYS24578_00006754</name>
</gene>
<evidence type="ECO:0000313" key="3">
    <source>
        <dbReference type="EMBL" id="CAG9985077.1"/>
    </source>
</evidence>
<dbReference type="EMBL" id="CABFNO020001394">
    <property type="protein sequence ID" value="CAG9985077.1"/>
    <property type="molecule type" value="Genomic_DNA"/>
</dbReference>
<dbReference type="AlphaFoldDB" id="A0A9N9UC17"/>
<evidence type="ECO:0000256" key="2">
    <source>
        <dbReference type="SAM" id="Phobius"/>
    </source>
</evidence>
<feature type="region of interest" description="Disordered" evidence="1">
    <location>
        <begin position="346"/>
        <end position="368"/>
    </location>
</feature>
<name>A0A9N9UC17_9HYPO</name>
<dbReference type="OrthoDB" id="16820at2759"/>
<feature type="transmembrane region" description="Helical" evidence="2">
    <location>
        <begin position="171"/>
        <end position="189"/>
    </location>
</feature>
<keyword evidence="2" id="KW-1133">Transmembrane helix</keyword>
<protein>
    <submittedName>
        <fullName evidence="3">Uncharacterized protein</fullName>
    </submittedName>
</protein>
<dbReference type="Proteomes" id="UP000754883">
    <property type="component" value="Unassembled WGS sequence"/>
</dbReference>
<comment type="caution">
    <text evidence="3">The sequence shown here is derived from an EMBL/GenBank/DDBJ whole genome shotgun (WGS) entry which is preliminary data.</text>
</comment>
<evidence type="ECO:0000256" key="1">
    <source>
        <dbReference type="SAM" id="MobiDB-lite"/>
    </source>
</evidence>
<accession>A0A9N9UC17</accession>
<dbReference type="PANTHER" id="PTHR35179">
    <property type="entry name" value="PROTEIN CBG02620"/>
    <property type="match status" value="1"/>
</dbReference>
<keyword evidence="4" id="KW-1185">Reference proteome</keyword>
<feature type="transmembrane region" description="Helical" evidence="2">
    <location>
        <begin position="209"/>
        <end position="228"/>
    </location>
</feature>
<feature type="compositionally biased region" description="Polar residues" evidence="1">
    <location>
        <begin position="305"/>
        <end position="314"/>
    </location>
</feature>
<feature type="transmembrane region" description="Helical" evidence="2">
    <location>
        <begin position="91"/>
        <end position="111"/>
    </location>
</feature>
<reference evidence="3" key="1">
    <citation type="submission" date="2021-10" db="EMBL/GenBank/DDBJ databases">
        <authorList>
            <person name="Piombo E."/>
        </authorList>
    </citation>
    <scope>NUCLEOTIDE SEQUENCE</scope>
</reference>
<feature type="region of interest" description="Disordered" evidence="1">
    <location>
        <begin position="276"/>
        <end position="314"/>
    </location>
</feature>
<dbReference type="PANTHER" id="PTHR35179:SF1">
    <property type="entry name" value="INTEGRAL MEMBRANE PROTEIN"/>
    <property type="match status" value="1"/>
</dbReference>
<feature type="transmembrane region" description="Helical" evidence="2">
    <location>
        <begin position="28"/>
        <end position="46"/>
    </location>
</feature>
<evidence type="ECO:0000313" key="4">
    <source>
        <dbReference type="Proteomes" id="UP000754883"/>
    </source>
</evidence>
<keyword evidence="2" id="KW-0812">Transmembrane</keyword>
<feature type="transmembrane region" description="Helical" evidence="2">
    <location>
        <begin position="131"/>
        <end position="151"/>
    </location>
</feature>
<feature type="transmembrane region" description="Helical" evidence="2">
    <location>
        <begin position="58"/>
        <end position="79"/>
    </location>
</feature>
<organism evidence="3 4">
    <name type="scientific">Clonostachys byssicola</name>
    <dbReference type="NCBI Taxonomy" id="160290"/>
    <lineage>
        <taxon>Eukaryota</taxon>
        <taxon>Fungi</taxon>
        <taxon>Dikarya</taxon>
        <taxon>Ascomycota</taxon>
        <taxon>Pezizomycotina</taxon>
        <taxon>Sordariomycetes</taxon>
        <taxon>Hypocreomycetidae</taxon>
        <taxon>Hypocreales</taxon>
        <taxon>Bionectriaceae</taxon>
        <taxon>Clonostachys</taxon>
    </lineage>
</organism>
<proteinExistence type="predicted"/>
<sequence length="368" mass="41526">MGAKYGLLIPDTYELEVPDDVDMNTTSIFWGLSLGIAIFSATKAGKQTYRSWRRTHRITAYVFMIWAVWLSSQVLGVLAWGFQRGYIPPSFGFYFCVALFWAFQIQFLLQIILNRLGLLIVVPGKATRLKWIVFAIILAVNISVFIIWMPARLQINDSWIHLNLIWDRCEKVIFALVDGVLNGYFIYLVRTRLIQNGLTKYVPLFRLNLFLIFLSLSLDVVLVGTMSLKNSMVYLSFHPVCYLLKLQIELKMSELITKIVRSTGNHAASDDIYYRHTSTNGKKGKSAPTGGKSRSKVTDMGRGNSIYQGNPNTTNITQIEADDEDIELQNTGPGIVKTVETTVATFAASERDPDGSSQSSSTRHLHYP</sequence>
<keyword evidence="2" id="KW-0472">Membrane</keyword>